<proteinExistence type="predicted"/>
<comment type="caution">
    <text evidence="1">The sequence shown here is derived from an EMBL/GenBank/DDBJ whole genome shotgun (WGS) entry which is preliminary data.</text>
</comment>
<feature type="non-terminal residue" evidence="1">
    <location>
        <position position="1"/>
    </location>
</feature>
<reference evidence="1" key="1">
    <citation type="submission" date="2022-06" db="EMBL/GenBank/DDBJ databases">
        <title>Phylogenomic reconstructions and comparative analyses of Kickxellomycotina fungi.</title>
        <authorList>
            <person name="Reynolds N.K."/>
            <person name="Stajich J.E."/>
            <person name="Barry K."/>
            <person name="Grigoriev I.V."/>
            <person name="Crous P."/>
            <person name="Smith M.E."/>
        </authorList>
    </citation>
    <scope>NUCLEOTIDE SEQUENCE</scope>
    <source>
        <strain evidence="1">RSA 2271</strain>
    </source>
</reference>
<name>A0ACC1H803_9FUNG</name>
<accession>A0ACC1H803</accession>
<gene>
    <name evidence="1" type="primary">YTM1_5</name>
    <name evidence="1" type="ORF">EV182_008114</name>
</gene>
<evidence type="ECO:0000313" key="1">
    <source>
        <dbReference type="EMBL" id="KAJ1670591.1"/>
    </source>
</evidence>
<protein>
    <submittedName>
        <fullName evidence="1">Ribosome biogenesis protein ytm1</fullName>
    </submittedName>
</protein>
<evidence type="ECO:0000313" key="2">
    <source>
        <dbReference type="Proteomes" id="UP001145114"/>
    </source>
</evidence>
<dbReference type="EMBL" id="JAMZIH010009176">
    <property type="protein sequence ID" value="KAJ1670591.1"/>
    <property type="molecule type" value="Genomic_DNA"/>
</dbReference>
<sequence>LVTARPISSNDNGNAGDDDDDDDELLAFYVPHRHKFRQLADILQMSMAEIMARYNSGLLSEFSKDQLQGLIRALFIDSEARQRNLAIIADPRV</sequence>
<keyword evidence="2" id="KW-1185">Reference proteome</keyword>
<dbReference type="Proteomes" id="UP001145114">
    <property type="component" value="Unassembled WGS sequence"/>
</dbReference>
<organism evidence="1 2">
    <name type="scientific">Spiromyces aspiralis</name>
    <dbReference type="NCBI Taxonomy" id="68401"/>
    <lineage>
        <taxon>Eukaryota</taxon>
        <taxon>Fungi</taxon>
        <taxon>Fungi incertae sedis</taxon>
        <taxon>Zoopagomycota</taxon>
        <taxon>Kickxellomycotina</taxon>
        <taxon>Kickxellomycetes</taxon>
        <taxon>Kickxellales</taxon>
        <taxon>Kickxellaceae</taxon>
        <taxon>Spiromyces</taxon>
    </lineage>
</organism>